<dbReference type="EMBL" id="UYRU01001725">
    <property type="protein sequence ID" value="VDK32407.1"/>
    <property type="molecule type" value="Genomic_DNA"/>
</dbReference>
<accession>A0A3P6PHT9</accession>
<evidence type="ECO:0000313" key="2">
    <source>
        <dbReference type="Proteomes" id="UP000281553"/>
    </source>
</evidence>
<reference evidence="1 2" key="1">
    <citation type="submission" date="2018-11" db="EMBL/GenBank/DDBJ databases">
        <authorList>
            <consortium name="Pathogen Informatics"/>
        </authorList>
    </citation>
    <scope>NUCLEOTIDE SEQUENCE [LARGE SCALE GENOMIC DNA]</scope>
</reference>
<proteinExistence type="predicted"/>
<protein>
    <submittedName>
        <fullName evidence="1">Uncharacterized protein</fullName>
    </submittedName>
</protein>
<dbReference type="AlphaFoldDB" id="A0A3P6PHT9"/>
<organism evidence="1 2">
    <name type="scientific">Dibothriocephalus latus</name>
    <name type="common">Fish tapeworm</name>
    <name type="synonym">Diphyllobothrium latum</name>
    <dbReference type="NCBI Taxonomy" id="60516"/>
    <lineage>
        <taxon>Eukaryota</taxon>
        <taxon>Metazoa</taxon>
        <taxon>Spiralia</taxon>
        <taxon>Lophotrochozoa</taxon>
        <taxon>Platyhelminthes</taxon>
        <taxon>Cestoda</taxon>
        <taxon>Eucestoda</taxon>
        <taxon>Diphyllobothriidea</taxon>
        <taxon>Diphyllobothriidae</taxon>
        <taxon>Dibothriocephalus</taxon>
    </lineage>
</organism>
<dbReference type="Proteomes" id="UP000281553">
    <property type="component" value="Unassembled WGS sequence"/>
</dbReference>
<evidence type="ECO:0000313" key="1">
    <source>
        <dbReference type="EMBL" id="VDK32407.1"/>
    </source>
</evidence>
<gene>
    <name evidence="1" type="ORF">DILT_LOCUS417</name>
</gene>
<name>A0A3P6PHT9_DIBLA</name>
<keyword evidence="2" id="KW-1185">Reference proteome</keyword>
<sequence length="74" mass="7962">MDPPADFPVLAPTVVPFLPHAPALCRTTLLTETGAVWVNGSTKTVQEPVILLPSCADSMSSLPLRLLVRFLYVS</sequence>